<keyword evidence="2" id="KW-1185">Reference proteome</keyword>
<dbReference type="Proteomes" id="UP000076858">
    <property type="component" value="Unassembled WGS sequence"/>
</dbReference>
<organism evidence="1 2">
    <name type="scientific">Daphnia magna</name>
    <dbReference type="NCBI Taxonomy" id="35525"/>
    <lineage>
        <taxon>Eukaryota</taxon>
        <taxon>Metazoa</taxon>
        <taxon>Ecdysozoa</taxon>
        <taxon>Arthropoda</taxon>
        <taxon>Crustacea</taxon>
        <taxon>Branchiopoda</taxon>
        <taxon>Diplostraca</taxon>
        <taxon>Cladocera</taxon>
        <taxon>Anomopoda</taxon>
        <taxon>Daphniidae</taxon>
        <taxon>Daphnia</taxon>
    </lineage>
</organism>
<gene>
    <name evidence="1" type="ORF">APZ42_029871</name>
</gene>
<name>A0A164P951_9CRUS</name>
<dbReference type="AlphaFoldDB" id="A0A164P951"/>
<evidence type="ECO:0000313" key="2">
    <source>
        <dbReference type="Proteomes" id="UP000076858"/>
    </source>
</evidence>
<dbReference type="EMBL" id="LRGB01002664">
    <property type="protein sequence ID" value="KZS06626.1"/>
    <property type="molecule type" value="Genomic_DNA"/>
</dbReference>
<proteinExistence type="predicted"/>
<evidence type="ECO:0000313" key="1">
    <source>
        <dbReference type="EMBL" id="KZS06626.1"/>
    </source>
</evidence>
<comment type="caution">
    <text evidence="1">The sequence shown here is derived from an EMBL/GenBank/DDBJ whole genome shotgun (WGS) entry which is preliminary data.</text>
</comment>
<sequence>MYQEQPRELLSREDKKSIPPFQGKSIDKLIVCLTFSLLEKNLVLEYRSCRLHKNADSLSRTPVATIASVATRTAKPAIKPEENEWVRLQHEDEYCKKNVSSYGTQSRNTDFGLRRSQENLVKKQVPIENYLEKGELDEKYNQSEPDGVKQIEYFEIIESLAEKNKLPTNRTVMARFLHMRTENALKPYNDLISALFGELEMVWAKSGIPIKQKKHVTLQLTLLVDKYRKLKEEGAKNNVSSKPTRSKKENTLQTKIKCFQEKLDDLCDISNSDCYQTLRSSRRKNWKNNWAFYEKQKTTRT</sequence>
<accession>A0A164P951</accession>
<protein>
    <submittedName>
        <fullName evidence="1">Cc8K15.2-like protein</fullName>
    </submittedName>
</protein>
<reference evidence="1 2" key="1">
    <citation type="submission" date="2016-03" db="EMBL/GenBank/DDBJ databases">
        <title>EvidentialGene: Evidence-directed Construction of Genes on Genomes.</title>
        <authorList>
            <person name="Gilbert D.G."/>
            <person name="Choi J.-H."/>
            <person name="Mockaitis K."/>
            <person name="Colbourne J."/>
            <person name="Pfrender M."/>
        </authorList>
    </citation>
    <scope>NUCLEOTIDE SEQUENCE [LARGE SCALE GENOMIC DNA]</scope>
    <source>
        <strain evidence="1 2">Xinb3</strain>
        <tissue evidence="1">Complete organism</tissue>
    </source>
</reference>